<evidence type="ECO:0000313" key="3">
    <source>
        <dbReference type="Proteomes" id="UP000074119"/>
    </source>
</evidence>
<feature type="signal peptide" evidence="1">
    <location>
        <begin position="1"/>
        <end position="30"/>
    </location>
</feature>
<accession>A0A127M9B2</accession>
<gene>
    <name evidence="2" type="ORF">AZF00_16715</name>
</gene>
<evidence type="ECO:0008006" key="4">
    <source>
        <dbReference type="Google" id="ProtNLM"/>
    </source>
</evidence>
<evidence type="ECO:0000256" key="1">
    <source>
        <dbReference type="SAM" id="SignalP"/>
    </source>
</evidence>
<evidence type="ECO:0000313" key="2">
    <source>
        <dbReference type="EMBL" id="AMO69841.1"/>
    </source>
</evidence>
<dbReference type="KEGG" id="zal:AZF00_16715"/>
<dbReference type="AlphaFoldDB" id="A0A127M9B2"/>
<reference evidence="2 3" key="1">
    <citation type="submission" date="2015-12" db="EMBL/GenBank/DDBJ databases">
        <authorList>
            <person name="Shamseldin A."/>
            <person name="Moawad H."/>
            <person name="Abd El-Rahim W.M."/>
            <person name="Sadowsky M.J."/>
        </authorList>
    </citation>
    <scope>NUCLEOTIDE SEQUENCE [LARGE SCALE GENOMIC DNA]</scope>
    <source>
        <strain evidence="2 3">SM2</strain>
    </source>
</reference>
<proteinExistence type="predicted"/>
<feature type="chain" id="PRO_5007275174" description="Spore coat protein U domain-containing protein" evidence="1">
    <location>
        <begin position="31"/>
        <end position="185"/>
    </location>
</feature>
<organism evidence="2 3">
    <name type="scientific">Zhongshania aliphaticivorans</name>
    <dbReference type="NCBI Taxonomy" id="1470434"/>
    <lineage>
        <taxon>Bacteria</taxon>
        <taxon>Pseudomonadati</taxon>
        <taxon>Pseudomonadota</taxon>
        <taxon>Gammaproteobacteria</taxon>
        <taxon>Cellvibrionales</taxon>
        <taxon>Spongiibacteraceae</taxon>
        <taxon>Zhongshania</taxon>
    </lineage>
</organism>
<name>A0A127M9B2_9GAMM</name>
<dbReference type="EMBL" id="CP014544">
    <property type="protein sequence ID" value="AMO69841.1"/>
    <property type="molecule type" value="Genomic_DNA"/>
</dbReference>
<keyword evidence="1" id="KW-0732">Signal</keyword>
<protein>
    <recommendedName>
        <fullName evidence="4">Spore coat protein U domain-containing protein</fullName>
    </recommendedName>
</protein>
<sequence>MGIAEMVNVSSLSSKLAFVFLCGISSAAFAASDGSKGADSTGSAEVSTNVPGKIQITNLSDIDLGTWSTGNQSGSASGICVWSTLRQYSLTATGSLAGNAFGVSNGEATETTIPFSVEWTNGSDAAIPIVAGQKVSNLSAVSKSANCNGANDETSTLAVSILEADLEAAIADNYTGTVTLFVVAE</sequence>
<dbReference type="STRING" id="1470434.AZF00_16715"/>
<dbReference type="Proteomes" id="UP000074119">
    <property type="component" value="Chromosome"/>
</dbReference>